<dbReference type="PROSITE" id="PS51269">
    <property type="entry name" value="COMM"/>
    <property type="match status" value="1"/>
</dbReference>
<accession>A0A9Q0BLE0</accession>
<dbReference type="Pfam" id="PF21672">
    <property type="entry name" value="COMM_HN"/>
    <property type="match status" value="1"/>
</dbReference>
<evidence type="ECO:0000313" key="4">
    <source>
        <dbReference type="EMBL" id="KAI8036156.1"/>
    </source>
</evidence>
<proteinExistence type="inferred from homology"/>
<dbReference type="Proteomes" id="UP001059596">
    <property type="component" value="Unassembled WGS sequence"/>
</dbReference>
<evidence type="ECO:0000313" key="5">
    <source>
        <dbReference type="Proteomes" id="UP001059596"/>
    </source>
</evidence>
<protein>
    <recommendedName>
        <fullName evidence="1">COMM domain-containing protein 3</fullName>
    </recommendedName>
</protein>
<dbReference type="InterPro" id="IPR017920">
    <property type="entry name" value="COMM"/>
</dbReference>
<comment type="similarity">
    <text evidence="2">Belongs to the COMM domain-containing protein 3 family.</text>
</comment>
<gene>
    <name evidence="4" type="ORF">M5D96_011016</name>
</gene>
<dbReference type="GO" id="GO:0006814">
    <property type="term" value="P:sodium ion transport"/>
    <property type="evidence" value="ECO:0007669"/>
    <property type="project" value="InterPro"/>
</dbReference>
<dbReference type="OrthoDB" id="1917519at2759"/>
<reference evidence="4" key="1">
    <citation type="journal article" date="2023" name="Genome Biol. Evol.">
        <title>Long-read-based Genome Assembly of Drosophila gunungcola Reveals Fewer Chemosensory Genes in Flower-breeding Species.</title>
        <authorList>
            <person name="Negi A."/>
            <person name="Liao B.Y."/>
            <person name="Yeh S.D."/>
        </authorList>
    </citation>
    <scope>NUCLEOTIDE SEQUENCE</scope>
    <source>
        <strain evidence="4">Sukarami</strain>
    </source>
</reference>
<comment type="caution">
    <text evidence="4">The sequence shown here is derived from an EMBL/GenBank/DDBJ whole genome shotgun (WGS) entry which is preliminary data.</text>
</comment>
<organism evidence="4 5">
    <name type="scientific">Drosophila gunungcola</name>
    <name type="common">fruit fly</name>
    <dbReference type="NCBI Taxonomy" id="103775"/>
    <lineage>
        <taxon>Eukaryota</taxon>
        <taxon>Metazoa</taxon>
        <taxon>Ecdysozoa</taxon>
        <taxon>Arthropoda</taxon>
        <taxon>Hexapoda</taxon>
        <taxon>Insecta</taxon>
        <taxon>Pterygota</taxon>
        <taxon>Neoptera</taxon>
        <taxon>Endopterygota</taxon>
        <taxon>Diptera</taxon>
        <taxon>Brachycera</taxon>
        <taxon>Muscomorpha</taxon>
        <taxon>Ephydroidea</taxon>
        <taxon>Drosophilidae</taxon>
        <taxon>Drosophila</taxon>
        <taxon>Sophophora</taxon>
    </lineage>
</organism>
<dbReference type="PANTHER" id="PTHR31159:SF1">
    <property type="entry name" value="COMM DOMAIN-CONTAINING PROTEIN 3"/>
    <property type="match status" value="1"/>
</dbReference>
<dbReference type="Pfam" id="PF07258">
    <property type="entry name" value="COMM_domain"/>
    <property type="match status" value="1"/>
</dbReference>
<dbReference type="PANTHER" id="PTHR31159">
    <property type="entry name" value="COMM DOMAIN-CONTAINING PROTEIN 3"/>
    <property type="match status" value="1"/>
</dbReference>
<dbReference type="CDD" id="cd04751">
    <property type="entry name" value="Commd3"/>
    <property type="match status" value="1"/>
</dbReference>
<dbReference type="InterPro" id="IPR037355">
    <property type="entry name" value="COMMD3"/>
</dbReference>
<dbReference type="EMBL" id="JAMKOV010000022">
    <property type="protein sequence ID" value="KAI8036156.1"/>
    <property type="molecule type" value="Genomic_DNA"/>
</dbReference>
<keyword evidence="5" id="KW-1185">Reference proteome</keyword>
<evidence type="ECO:0000259" key="3">
    <source>
        <dbReference type="PROSITE" id="PS51269"/>
    </source>
</evidence>
<name>A0A9Q0BLE0_9MUSC</name>
<evidence type="ECO:0000256" key="2">
    <source>
        <dbReference type="ARBA" id="ARBA00093469"/>
    </source>
</evidence>
<evidence type="ECO:0000256" key="1">
    <source>
        <dbReference type="ARBA" id="ARBA00016548"/>
    </source>
</evidence>
<sequence>MATSPGKSPALEAGNTETTGLLSATVVAGLRNLGAIISPPLTKLLIANSLKLTLHPDATIAPVPEIYASNAACAKQSEYAVVTLYALATKHGWDGLHLRQQLEQLGLDAGAVDELSRVYEDSRKELVLRQLQLGHSFPHITDIQWRIVCDVKSSTSDCSTGVANFHINLGNFRPSSGERVTIVEFVCNAEELQSLINRLKEIERHCNQMAVA</sequence>
<dbReference type="AlphaFoldDB" id="A0A9Q0BLE0"/>
<feature type="domain" description="COMM" evidence="3">
    <location>
        <begin position="139"/>
        <end position="210"/>
    </location>
</feature>